<evidence type="ECO:0000256" key="1">
    <source>
        <dbReference type="SAM" id="SignalP"/>
    </source>
</evidence>
<dbReference type="InterPro" id="IPR001478">
    <property type="entry name" value="PDZ"/>
</dbReference>
<dbReference type="SMART" id="SM00228">
    <property type="entry name" value="PDZ"/>
    <property type="match status" value="1"/>
</dbReference>
<dbReference type="Gene3D" id="2.30.42.10">
    <property type="match status" value="1"/>
</dbReference>
<sequence>MLAVLYIFKKRAFWLTSFLCCYGLLACAQYFDVDSGRKNVKIPFRLVRNMVVVKMNINNRGPFNFVLDTGVGLMIMTDPGMIDSIDVAQKRNIKITGLGDGGDYEAYVTSSINVKMPGLHSKDVSAAILKADYFNLSSYAGMPVHGLIGWDFFNNLAVKVDFSDSTLTVCRPQNLKGIKRSQRIPITIEDKKPYMQTVVTFVNGNQKTSKVVIDLGAGHPLSLENLTNTPELPKNHIRANLGLALNGPINGFVSRVLQVTLGKYHLDNVITAFPDQNDKTRVYTIKRDGNLGLGILKKFLVVFDYTNNAMYLKPNSHYKDPFEHDMAGIEYYWAGKDFKHLLVSRVEPDSPGSETGLEQGDEIMSVNFKPVTQMSIEEIDNLFKSKNERSLLLEVFHDQRYDRVVLTLKRRI</sequence>
<protein>
    <recommendedName>
        <fullName evidence="2">PDZ domain-containing protein</fullName>
    </recommendedName>
</protein>
<dbReference type="AlphaFoldDB" id="A0A3E2NP93"/>
<keyword evidence="4" id="KW-1185">Reference proteome</keyword>
<organism evidence="3 4">
    <name type="scientific">Mucilaginibacter terrenus</name>
    <dbReference type="NCBI Taxonomy" id="2482727"/>
    <lineage>
        <taxon>Bacteria</taxon>
        <taxon>Pseudomonadati</taxon>
        <taxon>Bacteroidota</taxon>
        <taxon>Sphingobacteriia</taxon>
        <taxon>Sphingobacteriales</taxon>
        <taxon>Sphingobacteriaceae</taxon>
        <taxon>Mucilaginibacter</taxon>
    </lineage>
</organism>
<feature type="signal peptide" evidence="1">
    <location>
        <begin position="1"/>
        <end position="28"/>
    </location>
</feature>
<keyword evidence="1" id="KW-0732">Signal</keyword>
<dbReference type="Proteomes" id="UP000260823">
    <property type="component" value="Unassembled WGS sequence"/>
</dbReference>
<feature type="chain" id="PRO_5017536155" description="PDZ domain-containing protein" evidence="1">
    <location>
        <begin position="29"/>
        <end position="412"/>
    </location>
</feature>
<reference evidence="3 4" key="1">
    <citation type="submission" date="2018-08" db="EMBL/GenBank/DDBJ databases">
        <title>Mucilaginibacter terrae sp. nov., isolated from manganese diggings.</title>
        <authorList>
            <person name="Huang Y."/>
            <person name="Zhou Z."/>
        </authorList>
    </citation>
    <scope>NUCLEOTIDE SEQUENCE [LARGE SCALE GENOMIC DNA]</scope>
    <source>
        <strain evidence="3 4">ZH6</strain>
    </source>
</reference>
<feature type="domain" description="PDZ" evidence="2">
    <location>
        <begin position="341"/>
        <end position="392"/>
    </location>
</feature>
<proteinExistence type="predicted"/>
<gene>
    <name evidence="3" type="ORF">DYU05_11690</name>
</gene>
<dbReference type="SUPFAM" id="SSF50156">
    <property type="entry name" value="PDZ domain-like"/>
    <property type="match status" value="1"/>
</dbReference>
<dbReference type="InterPro" id="IPR041489">
    <property type="entry name" value="PDZ_6"/>
</dbReference>
<dbReference type="OrthoDB" id="3521766at2"/>
<accession>A0A3E2NP93</accession>
<dbReference type="Pfam" id="PF13650">
    <property type="entry name" value="Asp_protease_2"/>
    <property type="match status" value="1"/>
</dbReference>
<dbReference type="EMBL" id="QWDE01000002">
    <property type="protein sequence ID" value="RFZ82819.1"/>
    <property type="molecule type" value="Genomic_DNA"/>
</dbReference>
<evidence type="ECO:0000259" key="2">
    <source>
        <dbReference type="PROSITE" id="PS50106"/>
    </source>
</evidence>
<name>A0A3E2NP93_9SPHI</name>
<dbReference type="PROSITE" id="PS50106">
    <property type="entry name" value="PDZ"/>
    <property type="match status" value="1"/>
</dbReference>
<comment type="caution">
    <text evidence="3">The sequence shown here is derived from an EMBL/GenBank/DDBJ whole genome shotgun (WGS) entry which is preliminary data.</text>
</comment>
<dbReference type="InterPro" id="IPR036034">
    <property type="entry name" value="PDZ_sf"/>
</dbReference>
<dbReference type="Pfam" id="PF17820">
    <property type="entry name" value="PDZ_6"/>
    <property type="match status" value="1"/>
</dbReference>
<dbReference type="InterPro" id="IPR021109">
    <property type="entry name" value="Peptidase_aspartic_dom_sf"/>
</dbReference>
<evidence type="ECO:0000313" key="3">
    <source>
        <dbReference type="EMBL" id="RFZ82819.1"/>
    </source>
</evidence>
<evidence type="ECO:0000313" key="4">
    <source>
        <dbReference type="Proteomes" id="UP000260823"/>
    </source>
</evidence>
<dbReference type="Gene3D" id="2.40.70.10">
    <property type="entry name" value="Acid Proteases"/>
    <property type="match status" value="2"/>
</dbReference>